<gene>
    <name evidence="1" type="ORF">AB3N04_19250</name>
</gene>
<dbReference type="EMBL" id="CP162551">
    <property type="protein sequence ID" value="XDI36782.1"/>
    <property type="molecule type" value="Genomic_DNA"/>
</dbReference>
<protein>
    <submittedName>
        <fullName evidence="1">Uncharacterized protein</fullName>
    </submittedName>
</protein>
<organism evidence="1">
    <name type="scientific">Alkalihalophilus sp. As8PL</name>
    <dbReference type="NCBI Taxonomy" id="3237103"/>
    <lineage>
        <taxon>Bacteria</taxon>
        <taxon>Bacillati</taxon>
        <taxon>Bacillota</taxon>
        <taxon>Bacilli</taxon>
        <taxon>Bacillales</taxon>
        <taxon>Bacillaceae</taxon>
        <taxon>Alkalihalophilus</taxon>
    </lineage>
</organism>
<evidence type="ECO:0000313" key="1">
    <source>
        <dbReference type="EMBL" id="XDI36782.1"/>
    </source>
</evidence>
<accession>A0AB39BSM1</accession>
<name>A0AB39BSM1_9BACI</name>
<dbReference type="AlphaFoldDB" id="A0AB39BSM1"/>
<proteinExistence type="predicted"/>
<sequence>MNSGHIEQYKHLCQFDSVTSFNQAIDHHLSLHKERFTKAERVALDRLIRYSVKHHGICNARVSKLVQATHQKERGISRASFDRMLKKAKELKILTIHHTIRAKGGFSHCVYVFEAFDKPSEEKLINRPQAKKTDPARITPSNSASKALFKDKAKNQNRIIRTKDEQTTNLSSNLFDIPSRFVTLLQAFEDLEENFTYKLWGTAKSVYNRMQLDNPIEDYLLTIIQAFKETIKKYKHGRIDKGLRHYYYGTLAAMLVVIKRQEVHQREKWSFWLQA</sequence>
<reference evidence="1" key="1">
    <citation type="submission" date="2024-07" db="EMBL/GenBank/DDBJ databases">
        <title>Identification and characteristics of an arsenic-resistant bacterial isolate, which belongs to a novel species.</title>
        <authorList>
            <person name="Juszczyk A."/>
            <person name="Kowalczyk A."/>
            <person name="Was K."/>
            <person name="Kosowicz W."/>
            <person name="Budzyn A."/>
            <person name="Latowski D."/>
        </authorList>
    </citation>
    <scope>NUCLEOTIDE SEQUENCE</scope>
    <source>
        <strain evidence="1">As8PL</strain>
    </source>
</reference>
<dbReference type="RefSeq" id="WP_368504168.1">
    <property type="nucleotide sequence ID" value="NZ_CP162551.1"/>
</dbReference>